<sequence>MVCLRPLPVDQARERFFQLKANFGHMLSTNTDEAWMSAEKSAEQRKRNRATRTIRQMLEKIKGGPVAIEDIDWTRQIMWIGSCRVVAANLASLHCQPTDKICSRATTDDYGERSTFFFNVTGLASCTSTQPEAVEEFEEGVFEYSLQEPGELRSFYVVGTTATSAHLGQVILLHKDNVELISNAWRGERFIAAEVVLSGTQHRICIVSCHLPHQARPIEEFEESLRQLVQFLVDHQDTPIIFMGDFNCEPGTERGVMLDACFSTRGGKIVRTGMATRFGHVSQSELDYTAFNKAFQQIVLPEAAAIDTKALQHSRIELGSDHCCVTCEVSFHDPRACVVKPARVRRTRNKCRRWSVDPSLVETTTPQVLDKVQGLDITGQWEVLKQHSTQVSRPAPSLKYRDSDTLKDLCHRRRITVSMEDRATLTRRILSLRHIERTMWVQQLYERSRQGDTGAIRYLRQRNLPVQGSIHSFLSNSGGATQAGQRVQEHYEALFSKREPADDADLEACLQTFREQAQQSHCQEFSVAEVQKGVDRLKRSKVTGPSGMSNEYLSGLWGIDSGKDLLLCVLNQLLKSPALPQDFYQAHVALLPKAKEILSPKDYRPINLIEALHKLYSWLLVARLQPGWSTPRLQKGGVKGSQVCDALSSAQARVTKESKTRQYNIYLSCDISAAFDSLRQSAVARFLLEQSPRDRLHESWQLLQLILHPSLEFQWLSREWKVDQVCGLQQGGSHSAVVFSYVLGRAVQYLEEKWSSDGEECQHSSFFLLFVDDILATFKDWSQASRLVSQLIEFLASLGLALNSSKTKVMSHESVLRAGADFVFPPSCFLRDLSWGTECLYLKKRLTHFETGAQATQVGFADSTAVMLESLGRATHVAFESLKQALRRGHWCCPRKTIQLCNQYLGATWFWYSPVMEPLQKYLVQVRSLQVTFLTLMLGLCVPSSFGPPAAASLNRTRRRAVLVLLNWFVACQWVHIWVKRRWGYLGHVLRFPEGNVTRVDLLALSNTKQAAPGPWRHLHAWGMSCLNVDAQQLSDRARDREAWTSYTADILDKYAYHHPIFNPATASNWRDTVRLHTPWRLAVHVCVASAGWTVMWIDEEYGLQEFTRLGQIQEVLQIWLLWIQLEFEGLVIDVHLQDWMQQCFYSELVRFHESTFRSFNFLILYSVIPETWAEKLSRLL</sequence>
<dbReference type="InterPro" id="IPR036691">
    <property type="entry name" value="Endo/exonu/phosph_ase_sf"/>
</dbReference>
<protein>
    <submittedName>
        <fullName evidence="2">Pol protein</fullName>
    </submittedName>
</protein>
<dbReference type="AlphaFoldDB" id="A0A812SUP1"/>
<dbReference type="OrthoDB" id="409457at2759"/>
<evidence type="ECO:0000313" key="2">
    <source>
        <dbReference type="EMBL" id="CAE7493394.1"/>
    </source>
</evidence>
<dbReference type="InterPro" id="IPR043128">
    <property type="entry name" value="Rev_trsase/Diguanyl_cyclase"/>
</dbReference>
<organism evidence="2 3">
    <name type="scientific">Symbiodinium natans</name>
    <dbReference type="NCBI Taxonomy" id="878477"/>
    <lineage>
        <taxon>Eukaryota</taxon>
        <taxon>Sar</taxon>
        <taxon>Alveolata</taxon>
        <taxon>Dinophyceae</taxon>
        <taxon>Suessiales</taxon>
        <taxon>Symbiodiniaceae</taxon>
        <taxon>Symbiodinium</taxon>
    </lineage>
</organism>
<comment type="caution">
    <text evidence="2">The sequence shown here is derived from an EMBL/GenBank/DDBJ whole genome shotgun (WGS) entry which is preliminary data.</text>
</comment>
<dbReference type="Gene3D" id="3.60.10.10">
    <property type="entry name" value="Endonuclease/exonuclease/phosphatase"/>
    <property type="match status" value="1"/>
</dbReference>
<dbReference type="PROSITE" id="PS50878">
    <property type="entry name" value="RT_POL"/>
    <property type="match status" value="1"/>
</dbReference>
<reference evidence="2" key="1">
    <citation type="submission" date="2021-02" db="EMBL/GenBank/DDBJ databases">
        <authorList>
            <person name="Dougan E. K."/>
            <person name="Rhodes N."/>
            <person name="Thang M."/>
            <person name="Chan C."/>
        </authorList>
    </citation>
    <scope>NUCLEOTIDE SEQUENCE</scope>
</reference>
<dbReference type="Gene3D" id="3.30.70.270">
    <property type="match status" value="1"/>
</dbReference>
<keyword evidence="3" id="KW-1185">Reference proteome</keyword>
<dbReference type="InterPro" id="IPR043502">
    <property type="entry name" value="DNA/RNA_pol_sf"/>
</dbReference>
<dbReference type="Proteomes" id="UP000604046">
    <property type="component" value="Unassembled WGS sequence"/>
</dbReference>
<feature type="domain" description="Reverse transcriptase" evidence="1">
    <location>
        <begin position="572"/>
        <end position="822"/>
    </location>
</feature>
<dbReference type="PANTHER" id="PTHR19446">
    <property type="entry name" value="REVERSE TRANSCRIPTASES"/>
    <property type="match status" value="1"/>
</dbReference>
<proteinExistence type="predicted"/>
<dbReference type="EMBL" id="CAJNDS010002481">
    <property type="protein sequence ID" value="CAE7493394.1"/>
    <property type="molecule type" value="Genomic_DNA"/>
</dbReference>
<dbReference type="SUPFAM" id="SSF56672">
    <property type="entry name" value="DNA/RNA polymerases"/>
    <property type="match status" value="1"/>
</dbReference>
<dbReference type="Pfam" id="PF00078">
    <property type="entry name" value="RVT_1"/>
    <property type="match status" value="1"/>
</dbReference>
<evidence type="ECO:0000313" key="3">
    <source>
        <dbReference type="Proteomes" id="UP000604046"/>
    </source>
</evidence>
<gene>
    <name evidence="2" type="primary">pol</name>
    <name evidence="2" type="ORF">SNAT2548_LOCUS27645</name>
</gene>
<dbReference type="InterPro" id="IPR000477">
    <property type="entry name" value="RT_dom"/>
</dbReference>
<dbReference type="SUPFAM" id="SSF56219">
    <property type="entry name" value="DNase I-like"/>
    <property type="match status" value="1"/>
</dbReference>
<accession>A0A812SUP1</accession>
<evidence type="ECO:0000259" key="1">
    <source>
        <dbReference type="PROSITE" id="PS50878"/>
    </source>
</evidence>
<name>A0A812SUP1_9DINO</name>